<name>A0A922LV90_SCHHA</name>
<organism evidence="3 4">
    <name type="scientific">Schistosoma haematobium</name>
    <name type="common">Blood fluke</name>
    <dbReference type="NCBI Taxonomy" id="6185"/>
    <lineage>
        <taxon>Eukaryota</taxon>
        <taxon>Metazoa</taxon>
        <taxon>Spiralia</taxon>
        <taxon>Lophotrochozoa</taxon>
        <taxon>Platyhelminthes</taxon>
        <taxon>Trematoda</taxon>
        <taxon>Digenea</taxon>
        <taxon>Strigeidida</taxon>
        <taxon>Schistosomatoidea</taxon>
        <taxon>Schistosomatidae</taxon>
        <taxon>Schistosoma</taxon>
    </lineage>
</organism>
<dbReference type="SMART" id="SM00214">
    <property type="entry name" value="VWC"/>
    <property type="match status" value="2"/>
</dbReference>
<reference evidence="3" key="4">
    <citation type="journal article" date="2022" name="PLoS Pathog.">
        <title>Chromosome-level genome of Schistosoma haematobium underpins genome-wide explorations of molecular variation.</title>
        <authorList>
            <person name="Stroehlein A.J."/>
            <person name="Korhonen P.K."/>
            <person name="Lee V.V."/>
            <person name="Ralph S.A."/>
            <person name="Mentink-Kane M."/>
            <person name="You H."/>
            <person name="McManus D.P."/>
            <person name="Tchuente L.T."/>
            <person name="Stothard J.R."/>
            <person name="Kaur P."/>
            <person name="Dudchenko O."/>
            <person name="Aiden E.L."/>
            <person name="Yang B."/>
            <person name="Yang H."/>
            <person name="Emery A.M."/>
            <person name="Webster B.L."/>
            <person name="Brindley P.J."/>
            <person name="Rollinson D."/>
            <person name="Chang B.C.H."/>
            <person name="Gasser R.B."/>
            <person name="Young N.D."/>
        </authorList>
    </citation>
    <scope>NUCLEOTIDE SEQUENCE</scope>
</reference>
<keyword evidence="4" id="KW-1185">Reference proteome</keyword>
<evidence type="ECO:0000259" key="2">
    <source>
        <dbReference type="PROSITE" id="PS50184"/>
    </source>
</evidence>
<keyword evidence="1" id="KW-0812">Transmembrane</keyword>
<reference evidence="3" key="2">
    <citation type="journal article" date="2019" name="Gigascience">
        <title>High-quality Schistosoma haematobium genome achieved by single-molecule and long-range sequencing.</title>
        <authorList>
            <person name="Stroehlein A.J."/>
            <person name="Korhonen P.K."/>
            <person name="Chong T.M."/>
            <person name="Lim Y.L."/>
            <person name="Chan K.G."/>
            <person name="Webster B."/>
            <person name="Rollinson D."/>
            <person name="Brindley P.J."/>
            <person name="Gasser R.B."/>
            <person name="Young N.D."/>
        </authorList>
    </citation>
    <scope>NUCLEOTIDE SEQUENCE</scope>
</reference>
<feature type="domain" description="VWFC" evidence="2">
    <location>
        <begin position="167"/>
        <end position="232"/>
    </location>
</feature>
<feature type="transmembrane region" description="Helical" evidence="1">
    <location>
        <begin position="7"/>
        <end position="32"/>
    </location>
</feature>
<reference evidence="3" key="3">
    <citation type="submission" date="2021-06" db="EMBL/GenBank/DDBJ databases">
        <title>Chromosome-level genome assembly for S. haematobium.</title>
        <authorList>
            <person name="Stroehlein A.J."/>
        </authorList>
    </citation>
    <scope>NUCLEOTIDE SEQUENCE</scope>
</reference>
<comment type="caution">
    <text evidence="3">The sequence shown here is derived from an EMBL/GenBank/DDBJ whole genome shotgun (WGS) entry which is preliminary data.</text>
</comment>
<gene>
    <name evidence="3" type="primary">WC2_10</name>
    <name evidence="3" type="ORF">MS3_00007145</name>
</gene>
<evidence type="ECO:0000256" key="1">
    <source>
        <dbReference type="SAM" id="Phobius"/>
    </source>
</evidence>
<dbReference type="InterPro" id="IPR001007">
    <property type="entry name" value="VWF_dom"/>
</dbReference>
<sequence length="1298" mass="149900">MTNLHRYFLLTMNYLFYSWIICINVNCFIHSIHEQHLIEQNYSQNNDNSIINNHNKPVGCIDSDGIWRGLFSTWMENPTCWCTCQPVSRMAVSVCDGCEISKSINNNNINNLNMNHNYMNDKNSLNNESLIEVFNPFDTIKTNSNEINQKRSVDNYHDHKISSGNSNSCYYAVTNTYYQHKDIWMSAEVPCVKCKCQHGNVHCVGEPHQCPSVCLPGQYSQPAGPCCHTICKGTVSKDITFEFASCLKIGVDTLHSHGEMITLTGICVDQKCQCVNGRWNCFDYCTPLSELSCPSDEMIIWDPFCCPRCRGDQTCSVNIDMKNWLSNPNEKTIDTFKRLDLNSTEWSQSLNNQQEKLLFEPITNINSKVNTEIITIQPGQQIVLEQGHCFCLNASIYCPRPGRLIWHEDDCFYMDGQEITYHAVGTRWIPSFDHCTECICEINRTYRCKRQSCQQLFLCPPEQIPMASEDECCPSYCALPSQKNREKPNSFKQDIQKNDELNTDSVKQQNKMIQILMNETIPQKPSSPLTPRNTGCSSLIDNENIIQYPDVFPFGSRLLLFRTCRSLLCICAKDNRWVCTDHCPPCEQSVESIENLRHILLPPRDKCCERCNEKTNTIHITKQLSQNELKSQEKIFIQANNQTNPHYLNNEQANISTEMRLKLTLKMYILIFSIILICIFGLPFSILIGCYLMKSRYDHRHRHQYKRKSDYHQYTTTTTAPKTTRSRYRRYYQRCYSRVKPFLVKSLHDYNKDQSELEASIKSPISVSTSSSSSSVSPSSSPVLILKESYKTNNRANYNLTSMPSTTKITKVSENECNSKSIHHRYRQHHHHYIQHLKANKRENTIINNDDIKLIQPSSTISNTKLNELVNSNDHHHNTVNYENQNSKSYSPIKKFNDYILPTMNTTVAKITNSPVIIRLKSLNETNYTLKKQQNQSTLIKSLSINDDSNNCNINNIEDHQIIESKHIKDTIQQQYDNNKRNNIETMKEITTSSSQDKTNCKSTNQQKSSKEILLKNLILSMDTNYHHQNNNNNNKHITYNNDNNNNNNSQCISHIKSEPSTPNIFMHNVTFNSYYSTTCSSPCCSPSPITVNDYNSSQDKTTITTVLTMNNKHMNSIDKQQNKLNQLENGDKKEVIIMRENMTSSQIIDNQLNNQYESDTIKMKHEYNQNNAPRTIENIIKQQIENSNHQHHQIICDEKSLNNEICCTTTNNNDNNNNSDNNNDDILLTHLLTESNENIPLYTCYYQQCNNTNTTEQFYNIPKKQNTWSNGNSNSDSHGPVTWPTIQHFTSHPILHR</sequence>
<dbReference type="EMBL" id="AMPZ03000001">
    <property type="protein sequence ID" value="KAH9594597.1"/>
    <property type="molecule type" value="Genomic_DNA"/>
</dbReference>
<keyword evidence="1" id="KW-0472">Membrane</keyword>
<dbReference type="Proteomes" id="UP000471633">
    <property type="component" value="Unassembled WGS sequence"/>
</dbReference>
<feature type="transmembrane region" description="Helical" evidence="1">
    <location>
        <begin position="667"/>
        <end position="692"/>
    </location>
</feature>
<protein>
    <submittedName>
        <fullName evidence="3">Blue light receptor, variant 2</fullName>
    </submittedName>
</protein>
<evidence type="ECO:0000313" key="3">
    <source>
        <dbReference type="EMBL" id="KAH9594597.1"/>
    </source>
</evidence>
<dbReference type="PROSITE" id="PS50184">
    <property type="entry name" value="VWFC_2"/>
    <property type="match status" value="2"/>
</dbReference>
<dbReference type="RefSeq" id="XP_051073669.1">
    <property type="nucleotide sequence ID" value="XM_051215400.1"/>
</dbReference>
<feature type="domain" description="VWFC" evidence="2">
    <location>
        <begin position="409"/>
        <end position="478"/>
    </location>
</feature>
<keyword evidence="3" id="KW-0675">Receptor</keyword>
<dbReference type="GeneID" id="24594248"/>
<dbReference type="CTD" id="24594248"/>
<evidence type="ECO:0000313" key="4">
    <source>
        <dbReference type="Proteomes" id="UP000471633"/>
    </source>
</evidence>
<reference evidence="3" key="1">
    <citation type="journal article" date="2012" name="Nat. Genet.">
        <title>Whole-genome sequence of Schistosoma haematobium.</title>
        <authorList>
            <person name="Young N.D."/>
            <person name="Jex A.R."/>
            <person name="Li B."/>
            <person name="Liu S."/>
            <person name="Yang L."/>
            <person name="Xiong Z."/>
            <person name="Li Y."/>
            <person name="Cantacessi C."/>
            <person name="Hall R.S."/>
            <person name="Xu X."/>
            <person name="Chen F."/>
            <person name="Wu X."/>
            <person name="Zerlotini A."/>
            <person name="Oliveira G."/>
            <person name="Hofmann A."/>
            <person name="Zhang G."/>
            <person name="Fang X."/>
            <person name="Kang Y."/>
            <person name="Campbell B.E."/>
            <person name="Loukas A."/>
            <person name="Ranganathan S."/>
            <person name="Rollinson D."/>
            <person name="Rinaldi G."/>
            <person name="Brindley P.J."/>
            <person name="Yang H."/>
            <person name="Wang J."/>
            <person name="Wang J."/>
            <person name="Gasser R.B."/>
        </authorList>
    </citation>
    <scope>NUCLEOTIDE SEQUENCE</scope>
</reference>
<dbReference type="PANTHER" id="PTHR42264">
    <property type="entry name" value="EPHRIN_REC_LIKE DOMAIN-CONTAINING PROTEIN"/>
    <property type="match status" value="1"/>
</dbReference>
<accession>A0A922LV90</accession>
<keyword evidence="1" id="KW-1133">Transmembrane helix</keyword>
<proteinExistence type="predicted"/>